<organism evidence="1 2">
    <name type="scientific">Corynebacterium efficiens (strain DSM 44549 / YS-314 / AJ 12310 / JCM 11189 / NBRC 100395)</name>
    <dbReference type="NCBI Taxonomy" id="196164"/>
    <lineage>
        <taxon>Bacteria</taxon>
        <taxon>Bacillati</taxon>
        <taxon>Actinomycetota</taxon>
        <taxon>Actinomycetes</taxon>
        <taxon>Mycobacteriales</taxon>
        <taxon>Corynebacteriaceae</taxon>
        <taxon>Corynebacterium</taxon>
    </lineage>
</organism>
<evidence type="ECO:0000313" key="1">
    <source>
        <dbReference type="EMBL" id="BAC19310.1"/>
    </source>
</evidence>
<dbReference type="AlphaFoldDB" id="Q8FMK4"/>
<dbReference type="InterPro" id="IPR000150">
    <property type="entry name" value="Cof"/>
</dbReference>
<dbReference type="GO" id="GO:0016791">
    <property type="term" value="F:phosphatase activity"/>
    <property type="evidence" value="ECO:0007669"/>
    <property type="project" value="TreeGrafter"/>
</dbReference>
<dbReference type="SUPFAM" id="SSF56784">
    <property type="entry name" value="HAD-like"/>
    <property type="match status" value="1"/>
</dbReference>
<protein>
    <recommendedName>
        <fullName evidence="3">Hydrolase</fullName>
    </recommendedName>
</protein>
<evidence type="ECO:0008006" key="3">
    <source>
        <dbReference type="Google" id="ProtNLM"/>
    </source>
</evidence>
<evidence type="ECO:0000313" key="2">
    <source>
        <dbReference type="Proteomes" id="UP000001409"/>
    </source>
</evidence>
<dbReference type="PANTHER" id="PTHR10000">
    <property type="entry name" value="PHOSPHOSERINE PHOSPHATASE"/>
    <property type="match status" value="1"/>
</dbReference>
<accession>Q8FMK4</accession>
<proteinExistence type="predicted"/>
<dbReference type="InterPro" id="IPR036412">
    <property type="entry name" value="HAD-like_sf"/>
</dbReference>
<dbReference type="KEGG" id="cef:CE2500"/>
<dbReference type="GO" id="GO:0000287">
    <property type="term" value="F:magnesium ion binding"/>
    <property type="evidence" value="ECO:0007669"/>
    <property type="project" value="TreeGrafter"/>
</dbReference>
<sequence length="291" mass="32460">MERRKAYDCGMGNILFVDIGGTLIDYTNRLPHSAVEALRAARSNGHKVYLSTGRSIAEVPQELWNIGVDGLIGAQGAYVESHQQVVYHRGLSGEETRQVVDWLKQRGCEFYLESNNGLYASPNFEEEGDALLRRMAEEKGIDEMTTRDFYPDMIWNENLYRDDVNKISYILNSYDDFEATRSHFPNLEHSTWGNFGEDALFGSVGVGGVSKREAVNRLLKFLNARREDTIAFGDSSRDLSLFEASARGVAVGRASVALTEAADLVTDSAEEDGLAKAFIELGLIEKDQVRI</sequence>
<reference evidence="1 2" key="1">
    <citation type="journal article" date="2003" name="Genome Res.">
        <title>Comparative complete genome sequence analysis of the amino acid replacements responsible for the thermostability of Corynebacterium efficiens.</title>
        <authorList>
            <person name="Nishio Y."/>
            <person name="Nakamura Y."/>
            <person name="Kawarabayasi Y."/>
            <person name="Usuda Y."/>
            <person name="Kimura E."/>
            <person name="Sugimoto S."/>
            <person name="Matsui K."/>
            <person name="Yamagishi A."/>
            <person name="Kikuchi H."/>
            <person name="Ikeo K."/>
            <person name="Gojobori T."/>
        </authorList>
    </citation>
    <scope>NUCLEOTIDE SEQUENCE [LARGE SCALE GENOMIC DNA]</scope>
    <source>
        <strain evidence="2">DSM 44549 / YS-314 / AJ 12310 / JCM 11189 / NBRC 100395</strain>
    </source>
</reference>
<dbReference type="eggNOG" id="COG0561">
    <property type="taxonomic scope" value="Bacteria"/>
</dbReference>
<dbReference type="NCBIfam" id="TIGR00099">
    <property type="entry name" value="Cof-subfamily"/>
    <property type="match status" value="1"/>
</dbReference>
<dbReference type="STRING" id="196164.gene:10742946"/>
<dbReference type="HOGENOM" id="CLU_044146_7_2_11"/>
<dbReference type="PANTHER" id="PTHR10000:SF25">
    <property type="entry name" value="PHOSPHATASE YKRA-RELATED"/>
    <property type="match status" value="1"/>
</dbReference>
<dbReference type="Pfam" id="PF08282">
    <property type="entry name" value="Hydrolase_3"/>
    <property type="match status" value="1"/>
</dbReference>
<dbReference type="Proteomes" id="UP000001409">
    <property type="component" value="Chromosome"/>
</dbReference>
<dbReference type="EMBL" id="BA000035">
    <property type="protein sequence ID" value="BAC19310.1"/>
    <property type="molecule type" value="Genomic_DNA"/>
</dbReference>
<dbReference type="GO" id="GO:0005829">
    <property type="term" value="C:cytosol"/>
    <property type="evidence" value="ECO:0007669"/>
    <property type="project" value="TreeGrafter"/>
</dbReference>
<dbReference type="Gene3D" id="3.30.1240.10">
    <property type="match status" value="1"/>
</dbReference>
<name>Q8FMK4_COREF</name>
<keyword evidence="2" id="KW-1185">Reference proteome</keyword>
<dbReference type="InterPro" id="IPR023214">
    <property type="entry name" value="HAD_sf"/>
</dbReference>
<dbReference type="Gene3D" id="3.40.50.1000">
    <property type="entry name" value="HAD superfamily/HAD-like"/>
    <property type="match status" value="1"/>
</dbReference>